<feature type="coiled-coil region" evidence="6">
    <location>
        <begin position="1642"/>
        <end position="1676"/>
    </location>
</feature>
<dbReference type="SUPFAM" id="SSF56112">
    <property type="entry name" value="Protein kinase-like (PK-like)"/>
    <property type="match status" value="2"/>
</dbReference>
<dbReference type="InterPro" id="IPR011009">
    <property type="entry name" value="Kinase-like_dom_sf"/>
</dbReference>
<keyword evidence="3" id="KW-0547">Nucleotide-binding</keyword>
<keyword evidence="10" id="KW-1185">Reference proteome</keyword>
<dbReference type="EMBL" id="JARBJD010000113">
    <property type="protein sequence ID" value="KAK2951810.1"/>
    <property type="molecule type" value="Genomic_DNA"/>
</dbReference>
<evidence type="ECO:0000313" key="10">
    <source>
        <dbReference type="Proteomes" id="UP001281761"/>
    </source>
</evidence>
<feature type="compositionally biased region" description="Acidic residues" evidence="7">
    <location>
        <begin position="2193"/>
        <end position="2205"/>
    </location>
</feature>
<name>A0ABQ9XKS7_9EUKA</name>
<accession>A0ABQ9XKS7</accession>
<dbReference type="CDD" id="cd14014">
    <property type="entry name" value="STKc_PknB_like"/>
    <property type="match status" value="2"/>
</dbReference>
<feature type="compositionally biased region" description="Acidic residues" evidence="7">
    <location>
        <begin position="833"/>
        <end position="891"/>
    </location>
</feature>
<dbReference type="Gene3D" id="1.10.510.10">
    <property type="entry name" value="Transferase(Phosphotransferase) domain 1"/>
    <property type="match status" value="2"/>
</dbReference>
<evidence type="ECO:0000256" key="4">
    <source>
        <dbReference type="ARBA" id="ARBA00022777"/>
    </source>
</evidence>
<evidence type="ECO:0000256" key="1">
    <source>
        <dbReference type="ARBA" id="ARBA00012513"/>
    </source>
</evidence>
<feature type="domain" description="Protein kinase" evidence="8">
    <location>
        <begin position="1339"/>
        <end position="1601"/>
    </location>
</feature>
<proteinExistence type="predicted"/>
<keyword evidence="4 9" id="KW-0418">Kinase</keyword>
<dbReference type="PANTHER" id="PTHR43671">
    <property type="entry name" value="SERINE/THREONINE-PROTEIN KINASE NEK"/>
    <property type="match status" value="1"/>
</dbReference>
<dbReference type="PANTHER" id="PTHR43671:SF13">
    <property type="entry name" value="SERINE_THREONINE-PROTEIN KINASE NEK2"/>
    <property type="match status" value="1"/>
</dbReference>
<keyword evidence="5" id="KW-0067">ATP-binding</keyword>
<dbReference type="GO" id="GO:0016301">
    <property type="term" value="F:kinase activity"/>
    <property type="evidence" value="ECO:0007669"/>
    <property type="project" value="UniProtKB-KW"/>
</dbReference>
<feature type="domain" description="Protein kinase" evidence="8">
    <location>
        <begin position="13"/>
        <end position="275"/>
    </location>
</feature>
<feature type="region of interest" description="Disordered" evidence="7">
    <location>
        <begin position="807"/>
        <end position="900"/>
    </location>
</feature>
<feature type="compositionally biased region" description="Acidic residues" evidence="7">
    <location>
        <begin position="2212"/>
        <end position="2221"/>
    </location>
</feature>
<dbReference type="Pfam" id="PF00069">
    <property type="entry name" value="Pkinase"/>
    <property type="match status" value="2"/>
</dbReference>
<dbReference type="EC" id="2.7.11.1" evidence="1"/>
<evidence type="ECO:0000259" key="8">
    <source>
        <dbReference type="PROSITE" id="PS50011"/>
    </source>
</evidence>
<evidence type="ECO:0000256" key="6">
    <source>
        <dbReference type="SAM" id="Coils"/>
    </source>
</evidence>
<evidence type="ECO:0000313" key="9">
    <source>
        <dbReference type="EMBL" id="KAK2951810.1"/>
    </source>
</evidence>
<sequence>MTSKLDDVTPPGYSYPIQISSGAFGQVLKVTHERSGVEYAVKVLPMLKEGDKERVSREVEMLTRFAHPRIVGLHESIDMGGHQAIVMELGSRSLKDLILEYEQKHELIPLPLTVMILADICEGLLWMHTHSSGSTAHGDLKPENVLLRPNNRAFLCDLGGSAPLDEQLTSTIGELGTFEYNSPERLMDSKGMATPASDVWSLGVVAYRMVTGKSLFDGLHLFQMSVALHTFDESKVPTSIASCVRGVLLKMLEPNVALRATTAALLKGGILEGMLGPETALSKMKTIQVATGVSELRELSSDAEVKKKTMELSMEKQTLLEDTKKLESQLRSVQMRLQRTRDRNLELEKEEELEHRQNVLSTLTSPISSDAEDSVLSTKHELSDLHFYQNEKGASGQRSDFEVSGNTITRKGSDKAVKWSTTLLEEPISGGVVSVAITVLAMPTTIDSEEGLMFGLVDALSRTNVSGFRLGNFLPNSVALAPKFGRLSVCLPSTLQQQIQISQCGRMREGDRVVLEVNMDAKPRTAVFIINGNVPFTFVSGLPPSIRFGLSMKNEGVSVRYDGMSFLKRATPLRRVNEIRWYPSDLQDSEDTYMNGMRSSVLTVETQMPSFFFADPSHFRVEGNRITSTCQDTNDKDGRIERPWSSFFLPEPFSEGVMALSFTYLSDHWESSTAFFGLIDANEALPEIGNNLGMIKYSIALSSDGCLCFLTGEEKTKIPFSSGFNTGESLVVEINMDSNPRTAQFFLHRKPATFVIVDLPESVRVGFSSAGSGMQVRFDRITHLNRGSPIADQMTVFEWPVATQLQVTEQMKGSDENDEEVTTEAEEKMEKDSQDEDKIDDNAGEDEEGSEKSDEDDDQPSEDNLDEAEDEEESDGSSDESEEESSSSESDEINKNDGVHVEKKKRYLPAMKLPELLFTHKSHFTIRNNVLTRTEKGIDNQGRTRPSTVLLSDPITKGVLSVTFIVLSLSYSIHDEGFINLGILDSSAAIPRLGRILGKNVKNSMGLSTSQRQLQVFSLIKQNEDSFDEISNRDLVVMEVNMDSKPRTVQFFVNGKAGKCYVSGIPESVRIGFSAGVMGSSLQIASIVHSTQATPLADKMKEIRWTDNKKSIKERKGNRGQPFRRERDGWMPALLCRNPDHFKIEGNVITRTASGSTGLTSPFSTVMLDGVVVKTMKSVTVTILALPQTESSCGVVMVGCLKAGKSLPEYRKGLGFQKRASFALCSFDGMIHRSTEWASIFKPCHSPLRVGDQVVLEVDTRSQPDHSRFFVNGKAGQNDSSDSDKKLMIGFSLAGPGTAIRIDTVTGFDGRSEDVTDLAGKTKRNESPDIEEKLKLSEVAKLGEISSGAFGQVLKVTHERSGVEYAVKVLPMLKEGDKERVSREVEMLTRFAHPRIVGLHESIDMGGHQAIVMELGSRSLKDLILEYEQKHELIPLPLTVMILADICEGLLWMHTHSSGSTAHGDLKPENVLLRPNNRAFLCDLGGSAPLDEQLTSTIGELGTFEYNSPERLMDSKGMATPASDVWSLGVVAYRMVTGKSLFDGLHLFQMSVALHTFDESKVPTSIASCVRGVLLKMLEPNVALRATTAALLKGGILEGMLGPETALSKMKTIQVATGVSELRELSSDAEVKKKTMELSMEKQTLLEDTKKLESQLRSVQMRLQRTRDRNLELEKEEELEHRQNVLSTLTSPISSDAEDSVLSTKHELSDLHFYQNEKGASGQRSDFEVSGNTITRKGSDKAVKWSTTLLEEPISGGVVSVAITVLAMPTTIDSEEGLMFGLVDALSRTNVSGFRLGNFLPNSVALAPKFGRLSVCLPSTLQQQIQISQCGRMREGDRVVLEVNMDAKPRTAVFIINGNVPFTFVSGLPPSIRFGLSMKNEGVSVRYDGMSFLKRATPLRRVNEIRWYPSDLQDSEDTYMNGMRSSVLTVETQMPSFFFADPSHFRVEGNRITSTCQDTNDKDGRIERPWSSFFLPEPFSEGVMALSFTCLANCGATNFLFGLIDGTEPIPEDGHTIGSIKNSIALSPSGKLYFMTTTGPNTFNLASRLKSVESLVVEINLDSNPRTAQFFVNGKFTDAVVVDLPESVRVGFSSTGSGMQVRFDRITHLNRGSPIADQMKVFEWPSTDTLKMTESEVRSDGNITDGTTLLIELGRISPLNEDSIDDSVSEEEARSTKSNADNDQPSKDRLDGVEDESDVDDDGEESDRGFDEDVDDEEAETEEGKSQFDTKCGNWDDGVHVEKKKRPLPAMKLPELLFQHKSHFIIRSNILTRTEKGTDEKGRPEPSTVLFSEPITRGVVSVTFIVLTLAESVGYEGFFNFGLLDSSAAVPRLGEVMGETLQGSIGLTTDGDLHVFNQSSLNEVLSNYLGKNDRIVMEVNMDSKPRTVQFFVNGKAGKCYVSGIPESVRIGFSAGVMGSSLQIASIVHSTQATPLADKMKEIRWTDNKKSIKERKGNRGQPFRRERDGWMPALLCRNPDHFKIEGNVITRTASGSTGLTSPFSTVMLDGVVVKTMKSVTVTILALPQTESSCGVVMVGCLKAGKSLPEYRKGLGFQKRASFALCSFDGMIHRSTEWASIFKPCHSPLRVGDQVVLEVDTRSQPDHSRFFVNGKAGQNDSSDSDKKLMIGFSLAGPGTAIRIDTVTGFDGRSEDVTDLAGKTKRNESPDIEEKLKLSEVAKLGEVAKLCEEVKFTEAVKLDEASPDVPDLDDHTMTNESDAQNETFSSCSLCWIL</sequence>
<dbReference type="InterPro" id="IPR050660">
    <property type="entry name" value="NEK_Ser/Thr_kinase"/>
</dbReference>
<evidence type="ECO:0000256" key="2">
    <source>
        <dbReference type="ARBA" id="ARBA00022679"/>
    </source>
</evidence>
<gene>
    <name evidence="9" type="ORF">BLNAU_13303</name>
</gene>
<protein>
    <recommendedName>
        <fullName evidence="1">non-specific serine/threonine protein kinase</fullName>
        <ecNumber evidence="1">2.7.11.1</ecNumber>
    </recommendedName>
</protein>
<evidence type="ECO:0000256" key="7">
    <source>
        <dbReference type="SAM" id="MobiDB-lite"/>
    </source>
</evidence>
<feature type="coiled-coil region" evidence="6">
    <location>
        <begin position="316"/>
        <end position="350"/>
    </location>
</feature>
<dbReference type="Proteomes" id="UP001281761">
    <property type="component" value="Unassembled WGS sequence"/>
</dbReference>
<reference evidence="9 10" key="1">
    <citation type="journal article" date="2022" name="bioRxiv">
        <title>Genomics of Preaxostyla Flagellates Illuminates Evolutionary Transitions and the Path Towards Mitochondrial Loss.</title>
        <authorList>
            <person name="Novak L.V.F."/>
            <person name="Treitli S.C."/>
            <person name="Pyrih J."/>
            <person name="Halakuc P."/>
            <person name="Pipaliya S.V."/>
            <person name="Vacek V."/>
            <person name="Brzon O."/>
            <person name="Soukal P."/>
            <person name="Eme L."/>
            <person name="Dacks J.B."/>
            <person name="Karnkowska A."/>
            <person name="Elias M."/>
            <person name="Hampl V."/>
        </authorList>
    </citation>
    <scope>NUCLEOTIDE SEQUENCE [LARGE SCALE GENOMIC DNA]</scope>
    <source>
        <strain evidence="9">NAU3</strain>
        <tissue evidence="9">Gut</tissue>
    </source>
</reference>
<dbReference type="PROSITE" id="PS50011">
    <property type="entry name" value="PROTEIN_KINASE_DOM"/>
    <property type="match status" value="2"/>
</dbReference>
<evidence type="ECO:0000256" key="3">
    <source>
        <dbReference type="ARBA" id="ARBA00022741"/>
    </source>
</evidence>
<comment type="caution">
    <text evidence="9">The sequence shown here is derived from an EMBL/GenBank/DDBJ whole genome shotgun (WGS) entry which is preliminary data.</text>
</comment>
<feature type="region of interest" description="Disordered" evidence="7">
    <location>
        <begin position="2160"/>
        <end position="2233"/>
    </location>
</feature>
<evidence type="ECO:0000256" key="5">
    <source>
        <dbReference type="ARBA" id="ARBA00022840"/>
    </source>
</evidence>
<keyword evidence="2" id="KW-0808">Transferase</keyword>
<dbReference type="InterPro" id="IPR000719">
    <property type="entry name" value="Prot_kinase_dom"/>
</dbReference>
<dbReference type="SMART" id="SM00220">
    <property type="entry name" value="S_TKc"/>
    <property type="match status" value="2"/>
</dbReference>
<keyword evidence="6" id="KW-0175">Coiled coil</keyword>
<organism evidence="9 10">
    <name type="scientific">Blattamonas nauphoetae</name>
    <dbReference type="NCBI Taxonomy" id="2049346"/>
    <lineage>
        <taxon>Eukaryota</taxon>
        <taxon>Metamonada</taxon>
        <taxon>Preaxostyla</taxon>
        <taxon>Oxymonadida</taxon>
        <taxon>Blattamonas</taxon>
    </lineage>
</organism>